<accession>A0ABR1JHV3</accession>
<dbReference type="EMBL" id="JBANRG010000015">
    <property type="protein sequence ID" value="KAK7460669.1"/>
    <property type="molecule type" value="Genomic_DNA"/>
</dbReference>
<evidence type="ECO:0000313" key="12">
    <source>
        <dbReference type="EMBL" id="KAK7460669.1"/>
    </source>
</evidence>
<dbReference type="Pfam" id="PF21314">
    <property type="entry name" value="TM_ErbB1"/>
    <property type="match status" value="1"/>
</dbReference>
<gene>
    <name evidence="12" type="ORF">VKT23_009384</name>
</gene>
<feature type="chain" id="PRO_5047089570" description="Epidermal growth factor receptor-like transmembrane-juxtamembrane segment domain-containing protein" evidence="10">
    <location>
        <begin position="20"/>
        <end position="340"/>
    </location>
</feature>
<keyword evidence="5" id="KW-0067">ATP-binding</keyword>
<feature type="compositionally biased region" description="Polar residues" evidence="8">
    <location>
        <begin position="306"/>
        <end position="317"/>
    </location>
</feature>
<evidence type="ECO:0000256" key="5">
    <source>
        <dbReference type="ARBA" id="ARBA00022840"/>
    </source>
</evidence>
<feature type="region of interest" description="Disordered" evidence="8">
    <location>
        <begin position="158"/>
        <end position="195"/>
    </location>
</feature>
<feature type="compositionally biased region" description="Polar residues" evidence="8">
    <location>
        <begin position="235"/>
        <end position="246"/>
    </location>
</feature>
<keyword evidence="6 9" id="KW-1133">Transmembrane helix</keyword>
<evidence type="ECO:0000256" key="6">
    <source>
        <dbReference type="ARBA" id="ARBA00022989"/>
    </source>
</evidence>
<dbReference type="PANTHER" id="PTHR15549">
    <property type="entry name" value="PAIRED IMMUNOGLOBULIN-LIKE TYPE 2 RECEPTOR"/>
    <property type="match status" value="1"/>
</dbReference>
<comment type="caution">
    <text evidence="12">The sequence shown here is derived from an EMBL/GenBank/DDBJ whole genome shotgun (WGS) entry which is preliminary data.</text>
</comment>
<dbReference type="Gene3D" id="1.20.5.510">
    <property type="entry name" value="Single helix bin"/>
    <property type="match status" value="1"/>
</dbReference>
<organism evidence="12 13">
    <name type="scientific">Marasmiellus scandens</name>
    <dbReference type="NCBI Taxonomy" id="2682957"/>
    <lineage>
        <taxon>Eukaryota</taxon>
        <taxon>Fungi</taxon>
        <taxon>Dikarya</taxon>
        <taxon>Basidiomycota</taxon>
        <taxon>Agaricomycotina</taxon>
        <taxon>Agaricomycetes</taxon>
        <taxon>Agaricomycetidae</taxon>
        <taxon>Agaricales</taxon>
        <taxon>Marasmiineae</taxon>
        <taxon>Omphalotaceae</taxon>
        <taxon>Marasmiellus</taxon>
    </lineage>
</organism>
<keyword evidence="2" id="KW-0597">Phosphoprotein</keyword>
<reference evidence="12 13" key="1">
    <citation type="submission" date="2024-01" db="EMBL/GenBank/DDBJ databases">
        <title>A draft genome for the cacao thread blight pathogen Marasmiellus scandens.</title>
        <authorList>
            <person name="Baruah I.K."/>
            <person name="Leung J."/>
            <person name="Bukari Y."/>
            <person name="Amoako-Attah I."/>
            <person name="Meinhardt L.W."/>
            <person name="Bailey B.A."/>
            <person name="Cohen S.P."/>
        </authorList>
    </citation>
    <scope>NUCLEOTIDE SEQUENCE [LARGE SCALE GENOMIC DNA]</scope>
    <source>
        <strain evidence="12 13">GH-19</strain>
    </source>
</reference>
<evidence type="ECO:0000256" key="10">
    <source>
        <dbReference type="SAM" id="SignalP"/>
    </source>
</evidence>
<evidence type="ECO:0000256" key="7">
    <source>
        <dbReference type="ARBA" id="ARBA00023136"/>
    </source>
</evidence>
<evidence type="ECO:0000259" key="11">
    <source>
        <dbReference type="Pfam" id="PF21314"/>
    </source>
</evidence>
<dbReference type="PANTHER" id="PTHR15549:SF26">
    <property type="entry name" value="AXIAL BUDDING PATTERN PROTEIN 2-RELATED"/>
    <property type="match status" value="1"/>
</dbReference>
<keyword evidence="7 9" id="KW-0472">Membrane</keyword>
<evidence type="ECO:0000313" key="13">
    <source>
        <dbReference type="Proteomes" id="UP001498398"/>
    </source>
</evidence>
<evidence type="ECO:0000256" key="2">
    <source>
        <dbReference type="ARBA" id="ARBA00022553"/>
    </source>
</evidence>
<evidence type="ECO:0000256" key="8">
    <source>
        <dbReference type="SAM" id="MobiDB-lite"/>
    </source>
</evidence>
<proteinExistence type="predicted"/>
<keyword evidence="10" id="KW-0732">Signal</keyword>
<sequence>MLRQAFVLGFLFFAVVTLAQQNQPAKCTNSTFARLANSQGEDPCTVGIKFGQICDPGFSIPVANSTQVYQPVRAGADTQCICSTVYFTLLTVCGACEGAETVLWPLYSENCGHSFVDEMPPVPLPSDLAIPHWALTPLSTNGSINPAAIEADTQPDITASTSSTTQSPSQTPSSPVTSSPTPSQSQAADNGGGGGGGGTNAGAIAGGVVGGVVGLAILAALAFFLRRHQNRKKANGSTEYGNVQTSAPPPGWVSPEQGSTLRSMSHYRDNSYGSDSPKLYNPDDPSTFPAPVTAPMSPTLLRPTSPGHQPTINSSFSAFPHTTDHGEWSQYRPMSAAPEI</sequence>
<evidence type="ECO:0000256" key="4">
    <source>
        <dbReference type="ARBA" id="ARBA00022741"/>
    </source>
</evidence>
<feature type="domain" description="Epidermal growth factor receptor-like transmembrane-juxtamembrane segment" evidence="11">
    <location>
        <begin position="204"/>
        <end position="234"/>
    </location>
</feature>
<name>A0ABR1JHV3_9AGAR</name>
<protein>
    <recommendedName>
        <fullName evidence="11">Epidermal growth factor receptor-like transmembrane-juxtamembrane segment domain-containing protein</fullName>
    </recommendedName>
</protein>
<comment type="subcellular location">
    <subcellularLocation>
        <location evidence="1">Membrane</location>
        <topology evidence="1">Single-pass membrane protein</topology>
    </subcellularLocation>
</comment>
<keyword evidence="13" id="KW-1185">Reference proteome</keyword>
<feature type="compositionally biased region" description="Low complexity" evidence="8">
    <location>
        <begin position="160"/>
        <end position="189"/>
    </location>
</feature>
<evidence type="ECO:0000256" key="9">
    <source>
        <dbReference type="SAM" id="Phobius"/>
    </source>
</evidence>
<feature type="region of interest" description="Disordered" evidence="8">
    <location>
        <begin position="233"/>
        <end position="340"/>
    </location>
</feature>
<dbReference type="Proteomes" id="UP001498398">
    <property type="component" value="Unassembled WGS sequence"/>
</dbReference>
<dbReference type="InterPro" id="IPR051694">
    <property type="entry name" value="Immunoregulatory_rcpt-like"/>
</dbReference>
<evidence type="ECO:0000256" key="3">
    <source>
        <dbReference type="ARBA" id="ARBA00022692"/>
    </source>
</evidence>
<feature type="transmembrane region" description="Helical" evidence="9">
    <location>
        <begin position="203"/>
        <end position="225"/>
    </location>
</feature>
<keyword evidence="4" id="KW-0547">Nucleotide-binding</keyword>
<feature type="signal peptide" evidence="10">
    <location>
        <begin position="1"/>
        <end position="19"/>
    </location>
</feature>
<keyword evidence="3 9" id="KW-0812">Transmembrane</keyword>
<dbReference type="InterPro" id="IPR049328">
    <property type="entry name" value="TM_ErbB1"/>
</dbReference>
<evidence type="ECO:0000256" key="1">
    <source>
        <dbReference type="ARBA" id="ARBA00004167"/>
    </source>
</evidence>